<keyword evidence="3" id="KW-1185">Reference proteome</keyword>
<evidence type="ECO:0000313" key="3">
    <source>
        <dbReference type="Proteomes" id="UP001341840"/>
    </source>
</evidence>
<feature type="compositionally biased region" description="Basic and acidic residues" evidence="1">
    <location>
        <begin position="195"/>
        <end position="205"/>
    </location>
</feature>
<dbReference type="EMBL" id="JASCZI010151072">
    <property type="protein sequence ID" value="MED6168732.1"/>
    <property type="molecule type" value="Genomic_DNA"/>
</dbReference>
<dbReference type="Proteomes" id="UP001341840">
    <property type="component" value="Unassembled WGS sequence"/>
</dbReference>
<protein>
    <submittedName>
        <fullName evidence="2">Uncharacterized protein</fullName>
    </submittedName>
</protein>
<feature type="region of interest" description="Disordered" evidence="1">
    <location>
        <begin position="189"/>
        <end position="225"/>
    </location>
</feature>
<evidence type="ECO:0000256" key="1">
    <source>
        <dbReference type="SAM" id="MobiDB-lite"/>
    </source>
</evidence>
<comment type="caution">
    <text evidence="2">The sequence shown here is derived from an EMBL/GenBank/DDBJ whole genome shotgun (WGS) entry which is preliminary data.</text>
</comment>
<feature type="compositionally biased region" description="Polar residues" evidence="1">
    <location>
        <begin position="257"/>
        <end position="285"/>
    </location>
</feature>
<evidence type="ECO:0000313" key="2">
    <source>
        <dbReference type="EMBL" id="MED6168732.1"/>
    </source>
</evidence>
<proteinExistence type="predicted"/>
<reference evidence="2 3" key="1">
    <citation type="journal article" date="2023" name="Plants (Basel)">
        <title>Bridging the Gap: Combining Genomics and Transcriptomics Approaches to Understand Stylosanthes scabra, an Orphan Legume from the Brazilian Caatinga.</title>
        <authorList>
            <person name="Ferreira-Neto J.R.C."/>
            <person name="da Silva M.D."/>
            <person name="Binneck E."/>
            <person name="de Melo N.F."/>
            <person name="da Silva R.H."/>
            <person name="de Melo A.L.T.M."/>
            <person name="Pandolfi V."/>
            <person name="Bustamante F.O."/>
            <person name="Brasileiro-Vidal A.C."/>
            <person name="Benko-Iseppon A.M."/>
        </authorList>
    </citation>
    <scope>NUCLEOTIDE SEQUENCE [LARGE SCALE GENOMIC DNA]</scope>
    <source>
        <tissue evidence="2">Leaves</tissue>
    </source>
</reference>
<accession>A0ABU6V701</accession>
<gene>
    <name evidence="2" type="ORF">PIB30_014195</name>
</gene>
<organism evidence="2 3">
    <name type="scientific">Stylosanthes scabra</name>
    <dbReference type="NCBI Taxonomy" id="79078"/>
    <lineage>
        <taxon>Eukaryota</taxon>
        <taxon>Viridiplantae</taxon>
        <taxon>Streptophyta</taxon>
        <taxon>Embryophyta</taxon>
        <taxon>Tracheophyta</taxon>
        <taxon>Spermatophyta</taxon>
        <taxon>Magnoliopsida</taxon>
        <taxon>eudicotyledons</taxon>
        <taxon>Gunneridae</taxon>
        <taxon>Pentapetalae</taxon>
        <taxon>rosids</taxon>
        <taxon>fabids</taxon>
        <taxon>Fabales</taxon>
        <taxon>Fabaceae</taxon>
        <taxon>Papilionoideae</taxon>
        <taxon>50 kb inversion clade</taxon>
        <taxon>dalbergioids sensu lato</taxon>
        <taxon>Dalbergieae</taxon>
        <taxon>Pterocarpus clade</taxon>
        <taxon>Stylosanthes</taxon>
    </lineage>
</organism>
<sequence length="371" mass="42608">MSSESEDSIERPNGPKQKSLDSRCSPSFINDIFVALEKKNIKLDEIDTMGFGGLKHIPKWSVDQESYFYLAKNFNLTSNYIRIDVDDIVVNVALIGCALDLPSYGLEFPTLDRKIHAICSRWSGSTNLKLKKFIETCPMETHVQKMEFKQAFILFVVKSFHILDWVKDDIADFQHSGVKHISGCIDDMEEGGDDPLGKKRETTKKESHKKKRKEGEDDVTFDKTEEIQMENHNAVKERWKEIEKIIDNDLNCNSYEEFNSSESQGRPSFSLRFSQDSKSPTPSTRPTEKILNIPPVSHVLPIDNHVAMMLSKGLSEVEIKKIYSWVMKSSKQESVMNETIASFKGKFEFSLSRDDMMCLKPREWISNNVRL</sequence>
<name>A0ABU6V701_9FABA</name>
<feature type="region of interest" description="Disordered" evidence="1">
    <location>
        <begin position="1"/>
        <end position="23"/>
    </location>
</feature>
<feature type="region of interest" description="Disordered" evidence="1">
    <location>
        <begin position="257"/>
        <end position="287"/>
    </location>
</feature>